<dbReference type="Pfam" id="PF05739">
    <property type="entry name" value="SNARE"/>
    <property type="match status" value="1"/>
</dbReference>
<dbReference type="Pfam" id="PF00804">
    <property type="entry name" value="Syntaxin"/>
    <property type="match status" value="1"/>
</dbReference>
<evidence type="ECO:0000313" key="11">
    <source>
        <dbReference type="Proteomes" id="UP000002149"/>
    </source>
</evidence>
<dbReference type="FunFam" id="1.20.58.70:FF:000008">
    <property type="entry name" value="Syntaxin family protein"/>
    <property type="match status" value="1"/>
</dbReference>
<dbReference type="EMBL" id="AE017348">
    <property type="protein sequence ID" value="AAW45125.1"/>
    <property type="molecule type" value="Genomic_DNA"/>
</dbReference>
<gene>
    <name evidence="10" type="ordered locus">CNH02560</name>
</gene>
<dbReference type="AlphaFoldDB" id="Q5KCX6"/>
<dbReference type="STRING" id="214684.Q5KCX6"/>
<dbReference type="HOGENOM" id="CLU_042423_0_2_1"/>
<evidence type="ECO:0000256" key="7">
    <source>
        <dbReference type="SAM" id="MobiDB-lite"/>
    </source>
</evidence>
<dbReference type="PaxDb" id="214684-Q5KCX6"/>
<dbReference type="GeneID" id="3259003"/>
<sequence>MARDRLGNVNRQYGEQPTPGPTYPPPGNGVVAPTRTANPYAQQTSVAAAAPGGYGAQGGYGASAGNPYAQTGQAGSPYATGGQYGQQEQYAMGGANGGAGGDFWTELSNTNSLLGQLQEQIQAVRTAHQTSLTSTDPQAAAYAAQLNDQARVQREECKNEIKTLYKLAKGDRAQRTQAEGVKSRFQGLLQEHQVIEKEFRKKVKDRVERQYKIVNPNATEEEIKEVTESDNPQVFSQALLNSNRYGAARGAYREVQERHAEIQKIEKTLTELAQMFQEMAMLVEQQDETIVNVETQAHGVDTDIKAGLVQTDKAVESARRARRKKWICFWIVVLIIVILAVILGAYFGTKGK</sequence>
<dbReference type="Gene3D" id="1.20.58.70">
    <property type="match status" value="1"/>
</dbReference>
<evidence type="ECO:0000256" key="8">
    <source>
        <dbReference type="SAM" id="Phobius"/>
    </source>
</evidence>
<accession>Q55IS3</accession>
<feature type="compositionally biased region" description="Pro residues" evidence="7">
    <location>
        <begin position="18"/>
        <end position="27"/>
    </location>
</feature>
<dbReference type="InParanoid" id="Q5KCX6"/>
<dbReference type="GO" id="GO:0012505">
    <property type="term" value="C:endomembrane system"/>
    <property type="evidence" value="ECO:0000318"/>
    <property type="project" value="GO_Central"/>
</dbReference>
<keyword evidence="3 8" id="KW-0812">Transmembrane</keyword>
<feature type="domain" description="T-SNARE coiled-coil homology" evidence="9">
    <location>
        <begin position="252"/>
        <end position="314"/>
    </location>
</feature>
<dbReference type="PROSITE" id="PS50192">
    <property type="entry name" value="T_SNARE"/>
    <property type="match status" value="1"/>
</dbReference>
<proteinExistence type="inferred from homology"/>
<dbReference type="InterPro" id="IPR006011">
    <property type="entry name" value="Syntaxin_N"/>
</dbReference>
<dbReference type="GO" id="GO:0005484">
    <property type="term" value="F:SNAP receptor activity"/>
    <property type="evidence" value="ECO:0000318"/>
    <property type="project" value="GO_Central"/>
</dbReference>
<dbReference type="SMART" id="SM00397">
    <property type="entry name" value="t_SNARE"/>
    <property type="match status" value="1"/>
</dbReference>
<evidence type="ECO:0000256" key="4">
    <source>
        <dbReference type="ARBA" id="ARBA00022989"/>
    </source>
</evidence>
<dbReference type="GO" id="GO:0031201">
    <property type="term" value="C:SNARE complex"/>
    <property type="evidence" value="ECO:0000318"/>
    <property type="project" value="GO_Central"/>
</dbReference>
<dbReference type="RefSeq" id="XP_572432.1">
    <property type="nucleotide sequence ID" value="XM_572432.1"/>
</dbReference>
<keyword evidence="6 8" id="KW-0472">Membrane</keyword>
<dbReference type="eggNOG" id="KOG0810">
    <property type="taxonomic scope" value="Eukaryota"/>
</dbReference>
<dbReference type="InterPro" id="IPR010989">
    <property type="entry name" value="SNARE"/>
</dbReference>
<evidence type="ECO:0000256" key="2">
    <source>
        <dbReference type="ARBA" id="ARBA00009063"/>
    </source>
</evidence>
<dbReference type="PANTHER" id="PTHR19957">
    <property type="entry name" value="SYNTAXIN"/>
    <property type="match status" value="1"/>
</dbReference>
<dbReference type="InterPro" id="IPR000727">
    <property type="entry name" value="T_SNARE_dom"/>
</dbReference>
<evidence type="ECO:0000256" key="1">
    <source>
        <dbReference type="ARBA" id="ARBA00004211"/>
    </source>
</evidence>
<comment type="subcellular location">
    <subcellularLocation>
        <location evidence="1">Membrane</location>
        <topology evidence="1">Single-pass type IV membrane protein</topology>
    </subcellularLocation>
</comment>
<keyword evidence="5" id="KW-0175">Coiled coil</keyword>
<dbReference type="SUPFAM" id="SSF47661">
    <property type="entry name" value="t-snare proteins"/>
    <property type="match status" value="1"/>
</dbReference>
<dbReference type="GO" id="GO:0005886">
    <property type="term" value="C:plasma membrane"/>
    <property type="evidence" value="ECO:0000318"/>
    <property type="project" value="GO_Central"/>
</dbReference>
<evidence type="ECO:0000313" key="10">
    <source>
        <dbReference type="EMBL" id="AAW45125.1"/>
    </source>
</evidence>
<evidence type="ECO:0000256" key="5">
    <source>
        <dbReference type="ARBA" id="ARBA00023054"/>
    </source>
</evidence>
<dbReference type="PANTHER" id="PTHR19957:SF307">
    <property type="entry name" value="PROTEIN SSO1-RELATED"/>
    <property type="match status" value="1"/>
</dbReference>
<name>Q5KCX6_CRYD1</name>
<dbReference type="InterPro" id="IPR045242">
    <property type="entry name" value="Syntaxin"/>
</dbReference>
<dbReference type="CDD" id="cd15849">
    <property type="entry name" value="SNARE_Sso1"/>
    <property type="match status" value="1"/>
</dbReference>
<dbReference type="FunCoup" id="Q5KCX6">
    <property type="interactions" value="188"/>
</dbReference>
<dbReference type="SMART" id="SM00503">
    <property type="entry name" value="SynN"/>
    <property type="match status" value="1"/>
</dbReference>
<accession>Q5KCX6</accession>
<protein>
    <submittedName>
        <fullName evidence="10">Syntaxin, putative</fullName>
    </submittedName>
</protein>
<evidence type="ECO:0000259" key="9">
    <source>
        <dbReference type="PROSITE" id="PS50192"/>
    </source>
</evidence>
<dbReference type="OrthoDB" id="10255013at2759"/>
<feature type="region of interest" description="Disordered" evidence="7">
    <location>
        <begin position="1"/>
        <end position="36"/>
    </location>
</feature>
<dbReference type="GO" id="GO:0000149">
    <property type="term" value="F:SNARE binding"/>
    <property type="evidence" value="ECO:0000318"/>
    <property type="project" value="GO_Central"/>
</dbReference>
<reference evidence="10 11" key="1">
    <citation type="journal article" date="2005" name="Science">
        <title>The genome of the basidiomycetous yeast and human pathogen Cryptococcus neoformans.</title>
        <authorList>
            <person name="Loftus B.J."/>
            <person name="Fung E."/>
            <person name="Roncaglia P."/>
            <person name="Rowley D."/>
            <person name="Amedeo P."/>
            <person name="Bruno D."/>
            <person name="Vamathevan J."/>
            <person name="Miranda M."/>
            <person name="Anderson I.J."/>
            <person name="Fraser J.A."/>
            <person name="Allen J.E."/>
            <person name="Bosdet I.E."/>
            <person name="Brent M.R."/>
            <person name="Chiu R."/>
            <person name="Doering T.L."/>
            <person name="Donlin M.J."/>
            <person name="D'Souza C.A."/>
            <person name="Fox D.S."/>
            <person name="Grinberg V."/>
            <person name="Fu J."/>
            <person name="Fukushima M."/>
            <person name="Haas B.J."/>
            <person name="Huang J.C."/>
            <person name="Janbon G."/>
            <person name="Jones S.J."/>
            <person name="Koo H.L."/>
            <person name="Krzywinski M.I."/>
            <person name="Kwon-Chung J.K."/>
            <person name="Lengeler K.B."/>
            <person name="Maiti R."/>
            <person name="Marra M.A."/>
            <person name="Marra R.E."/>
            <person name="Mathewson C.A."/>
            <person name="Mitchell T.G."/>
            <person name="Pertea M."/>
            <person name="Riggs F.R."/>
            <person name="Salzberg S.L."/>
            <person name="Schein J.E."/>
            <person name="Shvartsbeyn A."/>
            <person name="Shin H."/>
            <person name="Shumway M."/>
            <person name="Specht C.A."/>
            <person name="Suh B.B."/>
            <person name="Tenney A."/>
            <person name="Utterback T.R."/>
            <person name="Wickes B.L."/>
            <person name="Wortman J.R."/>
            <person name="Wye N.H."/>
            <person name="Kronstad J.W."/>
            <person name="Lodge J.K."/>
            <person name="Heitman J."/>
            <person name="Davis R.W."/>
            <person name="Fraser C.M."/>
            <person name="Hyman R.W."/>
        </authorList>
    </citation>
    <scope>NUCLEOTIDE SEQUENCE [LARGE SCALE GENOMIC DNA]</scope>
    <source>
        <strain evidence="11">JEC21 / ATCC MYA-565</strain>
    </source>
</reference>
<comment type="similarity">
    <text evidence="2">Belongs to the syntaxin family.</text>
</comment>
<dbReference type="OMA" id="WIAICCA"/>
<dbReference type="GO" id="GO:0048278">
    <property type="term" value="P:vesicle docking"/>
    <property type="evidence" value="ECO:0000318"/>
    <property type="project" value="GO_Central"/>
</dbReference>
<dbReference type="GO" id="GO:0006906">
    <property type="term" value="P:vesicle fusion"/>
    <property type="evidence" value="ECO:0000318"/>
    <property type="project" value="GO_Central"/>
</dbReference>
<dbReference type="GO" id="GO:0006887">
    <property type="term" value="P:exocytosis"/>
    <property type="evidence" value="ECO:0000318"/>
    <property type="project" value="GO_Central"/>
</dbReference>
<evidence type="ECO:0000256" key="6">
    <source>
        <dbReference type="ARBA" id="ARBA00023136"/>
    </source>
</evidence>
<evidence type="ECO:0000256" key="3">
    <source>
        <dbReference type="ARBA" id="ARBA00022692"/>
    </source>
</evidence>
<keyword evidence="11" id="KW-1185">Reference proteome</keyword>
<organism evidence="10 11">
    <name type="scientific">Cryptococcus deneoformans (strain JEC21 / ATCC MYA-565)</name>
    <name type="common">Cryptococcus neoformans var. neoformans serotype D</name>
    <dbReference type="NCBI Taxonomy" id="214684"/>
    <lineage>
        <taxon>Eukaryota</taxon>
        <taxon>Fungi</taxon>
        <taxon>Dikarya</taxon>
        <taxon>Basidiomycota</taxon>
        <taxon>Agaricomycotina</taxon>
        <taxon>Tremellomycetes</taxon>
        <taxon>Tremellales</taxon>
        <taxon>Cryptococcaceae</taxon>
        <taxon>Cryptococcus</taxon>
        <taxon>Cryptococcus neoformans species complex</taxon>
    </lineage>
</organism>
<keyword evidence="4 8" id="KW-1133">Transmembrane helix</keyword>
<dbReference type="Proteomes" id="UP000002149">
    <property type="component" value="Chromosome 8"/>
</dbReference>
<dbReference type="KEGG" id="cne:CNH02560"/>
<dbReference type="VEuPathDB" id="FungiDB:CNH02560"/>
<dbReference type="GO" id="GO:0006886">
    <property type="term" value="P:intracellular protein transport"/>
    <property type="evidence" value="ECO:0000318"/>
    <property type="project" value="GO_Central"/>
</dbReference>
<feature type="transmembrane region" description="Helical" evidence="8">
    <location>
        <begin position="327"/>
        <end position="347"/>
    </location>
</feature>